<accession>A0A075FQM5</accession>
<organism evidence="1">
    <name type="scientific">uncultured marine thaumarchaeote AD1000_19_G07</name>
    <dbReference type="NCBI Taxonomy" id="1455897"/>
    <lineage>
        <taxon>Archaea</taxon>
        <taxon>Nitrososphaerota</taxon>
        <taxon>environmental samples</taxon>
    </lineage>
</organism>
<dbReference type="InterPro" id="IPR036525">
    <property type="entry name" value="Tubulin/FtsZ_GTPase_sf"/>
</dbReference>
<protein>
    <submittedName>
        <fullName evidence="1">Uncharacterized protein</fullName>
    </submittedName>
</protein>
<name>A0A075FQM5_9ARCH</name>
<proteinExistence type="predicted"/>
<sequence length="353" mass="40297">MNHLLVDYIDSEKHSFDSDDTFTNRSNYYLIDSDYDSNINTWSEFEDTFSEFDKFEDKIRRVGISNNIDEQTAIITGSIGETLVSGLTLPLIKKIKSINPKSSRIVLTTLPSNNDTDQVQFNAFCGISRLVRNQKTSGDMLIVLQGNALNKMIGIDRSGKKLGHDVLVPRILSLLTSNGHAINSLGKMAKSLKVLAFSPVYVYGRSYEIYDNLKNMLDDAAYFPLSPFQYESIILSIAVIRVPENVLNSISTKRLEDDYNAWNRKRFPSLKESMIQIVPVKENSDRLDVLLLLGGAKLENIVETVKPGYDRFKEYIRELDLWSEFKISEDELKKFENTITTYDRNINKLLKSN</sequence>
<dbReference type="Gene3D" id="3.40.50.1440">
    <property type="entry name" value="Tubulin/FtsZ, GTPase domain"/>
    <property type="match status" value="1"/>
</dbReference>
<dbReference type="AlphaFoldDB" id="A0A075FQM5"/>
<evidence type="ECO:0000313" key="1">
    <source>
        <dbReference type="EMBL" id="AIE92007.1"/>
    </source>
</evidence>
<dbReference type="EMBL" id="KF900355">
    <property type="protein sequence ID" value="AIE92007.1"/>
    <property type="molecule type" value="Genomic_DNA"/>
</dbReference>
<reference evidence="1" key="1">
    <citation type="journal article" date="2014" name="Genome Biol. Evol.">
        <title>Pangenome evidence for extensive interdomain horizontal transfer affecting lineage core and shell genes in uncultured planktonic thaumarchaeota and euryarchaeota.</title>
        <authorList>
            <person name="Deschamps P."/>
            <person name="Zivanovic Y."/>
            <person name="Moreira D."/>
            <person name="Rodriguez-Valera F."/>
            <person name="Lopez-Garcia P."/>
        </authorList>
    </citation>
    <scope>NUCLEOTIDE SEQUENCE</scope>
</reference>